<dbReference type="AlphaFoldDB" id="A0A0C3N9G6"/>
<evidence type="ECO:0000313" key="2">
    <source>
        <dbReference type="Proteomes" id="UP000053257"/>
    </source>
</evidence>
<keyword evidence="2" id="KW-1185">Reference proteome</keyword>
<feature type="non-terminal residue" evidence="1">
    <location>
        <position position="1"/>
    </location>
</feature>
<reference evidence="1 2" key="1">
    <citation type="journal article" date="2014" name="PLoS Genet.">
        <title>Analysis of the Phlebiopsis gigantea genome, transcriptome and secretome provides insight into its pioneer colonization strategies of wood.</title>
        <authorList>
            <person name="Hori C."/>
            <person name="Ishida T."/>
            <person name="Igarashi K."/>
            <person name="Samejima M."/>
            <person name="Suzuki H."/>
            <person name="Master E."/>
            <person name="Ferreira P."/>
            <person name="Ruiz-Duenas F.J."/>
            <person name="Held B."/>
            <person name="Canessa P."/>
            <person name="Larrondo L.F."/>
            <person name="Schmoll M."/>
            <person name="Druzhinina I.S."/>
            <person name="Kubicek C.P."/>
            <person name="Gaskell J.A."/>
            <person name="Kersten P."/>
            <person name="St John F."/>
            <person name="Glasner J."/>
            <person name="Sabat G."/>
            <person name="Splinter BonDurant S."/>
            <person name="Syed K."/>
            <person name="Yadav J."/>
            <person name="Mgbeahuruike A.C."/>
            <person name="Kovalchuk A."/>
            <person name="Asiegbu F.O."/>
            <person name="Lackner G."/>
            <person name="Hoffmeister D."/>
            <person name="Rencoret J."/>
            <person name="Gutierrez A."/>
            <person name="Sun H."/>
            <person name="Lindquist E."/>
            <person name="Barry K."/>
            <person name="Riley R."/>
            <person name="Grigoriev I.V."/>
            <person name="Henrissat B."/>
            <person name="Kues U."/>
            <person name="Berka R.M."/>
            <person name="Martinez A.T."/>
            <person name="Covert S.F."/>
            <person name="Blanchette R.A."/>
            <person name="Cullen D."/>
        </authorList>
    </citation>
    <scope>NUCLEOTIDE SEQUENCE [LARGE SCALE GENOMIC DNA]</scope>
    <source>
        <strain evidence="1 2">11061_1 CR5-6</strain>
    </source>
</reference>
<sequence>DALVVSHPGIFTADQIKAIKKPTAWPLRDQAEAILAARKDKREFVDYVFVDYKGSCHGFAARLNLGIPEIHVAHKAALGQAGAW</sequence>
<dbReference type="OrthoDB" id="10019231at2759"/>
<accession>A0A0C3N9G6</accession>
<gene>
    <name evidence="1" type="ORF">PHLGIDRAFT_48481</name>
</gene>
<feature type="non-terminal residue" evidence="1">
    <location>
        <position position="84"/>
    </location>
</feature>
<protein>
    <submittedName>
        <fullName evidence="1">Uncharacterized protein</fullName>
    </submittedName>
</protein>
<name>A0A0C3N9G6_PHLG1</name>
<dbReference type="HOGENOM" id="CLU_2533697_0_0_1"/>
<organism evidence="1 2">
    <name type="scientific">Phlebiopsis gigantea (strain 11061_1 CR5-6)</name>
    <name type="common">White-rot fungus</name>
    <name type="synonym">Peniophora gigantea</name>
    <dbReference type="NCBI Taxonomy" id="745531"/>
    <lineage>
        <taxon>Eukaryota</taxon>
        <taxon>Fungi</taxon>
        <taxon>Dikarya</taxon>
        <taxon>Basidiomycota</taxon>
        <taxon>Agaricomycotina</taxon>
        <taxon>Agaricomycetes</taxon>
        <taxon>Polyporales</taxon>
        <taxon>Phanerochaetaceae</taxon>
        <taxon>Phlebiopsis</taxon>
    </lineage>
</organism>
<dbReference type="Proteomes" id="UP000053257">
    <property type="component" value="Unassembled WGS sequence"/>
</dbReference>
<evidence type="ECO:0000313" key="1">
    <source>
        <dbReference type="EMBL" id="KIP01134.1"/>
    </source>
</evidence>
<dbReference type="EMBL" id="KN840908">
    <property type="protein sequence ID" value="KIP01134.1"/>
    <property type="molecule type" value="Genomic_DNA"/>
</dbReference>
<dbReference type="STRING" id="745531.A0A0C3N9G6"/>
<proteinExistence type="predicted"/>